<feature type="compositionally biased region" description="Polar residues" evidence="3">
    <location>
        <begin position="507"/>
        <end position="517"/>
    </location>
</feature>
<dbReference type="SUPFAM" id="SSF57701">
    <property type="entry name" value="Zn2/Cys6 DNA-binding domain"/>
    <property type="match status" value="1"/>
</dbReference>
<evidence type="ECO:0000256" key="2">
    <source>
        <dbReference type="ARBA" id="ARBA00023242"/>
    </source>
</evidence>
<dbReference type="Proteomes" id="UP000219602">
    <property type="component" value="Chromosome 5"/>
</dbReference>
<dbReference type="PANTHER" id="PTHR47425:SF2">
    <property type="entry name" value="FARB-RELATED"/>
    <property type="match status" value="1"/>
</dbReference>
<dbReference type="GO" id="GO:0008270">
    <property type="term" value="F:zinc ion binding"/>
    <property type="evidence" value="ECO:0007669"/>
    <property type="project" value="InterPro"/>
</dbReference>
<dbReference type="AlphaFoldDB" id="A0A2H3H7Z1"/>
<feature type="domain" description="Zn(2)-C6 fungal-type" evidence="4">
    <location>
        <begin position="36"/>
        <end position="68"/>
    </location>
</feature>
<feature type="compositionally biased region" description="Polar residues" evidence="3">
    <location>
        <begin position="103"/>
        <end position="115"/>
    </location>
</feature>
<evidence type="ECO:0000313" key="6">
    <source>
        <dbReference type="Proteomes" id="UP000219602"/>
    </source>
</evidence>
<dbReference type="GO" id="GO:0006351">
    <property type="term" value="P:DNA-templated transcription"/>
    <property type="evidence" value="ECO:0007669"/>
    <property type="project" value="InterPro"/>
</dbReference>
<proteinExistence type="predicted"/>
<dbReference type="Pfam" id="PF00172">
    <property type="entry name" value="Zn_clus"/>
    <property type="match status" value="1"/>
</dbReference>
<dbReference type="PROSITE" id="PS50048">
    <property type="entry name" value="ZN2_CY6_FUNGAL_2"/>
    <property type="match status" value="1"/>
</dbReference>
<feature type="region of interest" description="Disordered" evidence="3">
    <location>
        <begin position="507"/>
        <end position="529"/>
    </location>
</feature>
<evidence type="ECO:0000259" key="4">
    <source>
        <dbReference type="PROSITE" id="PS50048"/>
    </source>
</evidence>
<accession>A0A2H3H7Z1</accession>
<feature type="region of interest" description="Disordered" evidence="3">
    <location>
        <begin position="78"/>
        <end position="117"/>
    </location>
</feature>
<gene>
    <name evidence="5" type="ORF">AU210_007186</name>
</gene>
<dbReference type="GO" id="GO:0003677">
    <property type="term" value="F:DNA binding"/>
    <property type="evidence" value="ECO:0007669"/>
    <property type="project" value="InterPro"/>
</dbReference>
<reference evidence="5 6" key="1">
    <citation type="journal article" date="2016" name="Environ. Microbiol.">
        <title>Effector profiles distinguish formae speciales of Fusarium oxysporum.</title>
        <authorList>
            <person name="van Dam P."/>
            <person name="Fokkens L."/>
            <person name="Schmidt S.M."/>
            <person name="Linmans J.H."/>
            <person name="Kistler H.C."/>
            <person name="Ma L.J."/>
            <person name="Rep M."/>
        </authorList>
    </citation>
    <scope>NUCLEOTIDE SEQUENCE [LARGE SCALE GENOMIC DNA]</scope>
    <source>
        <strain evidence="5 6">Forc016</strain>
    </source>
</reference>
<dbReference type="InterPro" id="IPR007219">
    <property type="entry name" value="XnlR_reg_dom"/>
</dbReference>
<dbReference type="InterPro" id="IPR036864">
    <property type="entry name" value="Zn2-C6_fun-type_DNA-bd_sf"/>
</dbReference>
<sequence>MDSTIPQTDTATAQSQPPDPYPKKTSIKAHRRARKACLSCRARKVRCDVSHRGRPCTNCYLDSGYCVVTGRSSKYRRALHNSKDGIQTSSQIKEPNTPERLDNQGTTMPSDSTQEGGRVGLQEQNMADASVNLSPGIVDQNNTHTAFSDCQKYLAASFGESRGYLRAPPFEECNSEDLPASFREPDISLTSIRDQRPAADASHGSSEISFYYYPFLRITNLHQLPQHDAVYLESQGCFKIPTRPFLDEIVRHYFLHIHPFLPLLNEGDFWKLYYYDPHCPPEETISVLLLQAMIFASCTFVSEHTSNALGYRDIRSMRATFLRRAKSLYSLECESSPVTIAQACILLSFTSLSSSRTPNTFWLSVAIENAKLAEAHTHATMRSQSHTKQQNILKRLWWCCIIRDRSMSLLMRLPIRITKDQFDFDDLLTSEDLEDELHRSMVYDPTTKLRLAEILSLSIDLYKTLTDILLFIIPGKSMQCSLPQNEHRARDRVQDCKTSLEAWHVSTTSKLQSTQTNHDPRKDTNSHQSDGHASIILYTNLMYMYYHAARIALCHHEALHLDLLRTSSEPSSSLAKDLSTIYETKHELQDAVSSLAACHEELLRLGLVQWLPSSAIGFILLPLVLNILGTKLLPPPGVEVDWIQAAGTTQQHLNILIQIVRVYRHRYDGMEWASEIVRHAVNLARLDEIKVQRRNSSTTMNWVDIFAFQPRFYLRLVLALDLGLRTGRLPEDWDFPDKLRGLFTRNTNPLKAFVEGTSISRGLEITTIPSPRLQPMSPELSQVVENHNTQYYALGLDECLIASLEGPFTLNEYM</sequence>
<feature type="compositionally biased region" description="Polar residues" evidence="3">
    <location>
        <begin position="84"/>
        <end position="94"/>
    </location>
</feature>
<evidence type="ECO:0000256" key="3">
    <source>
        <dbReference type="SAM" id="MobiDB-lite"/>
    </source>
</evidence>
<dbReference type="CDD" id="cd12148">
    <property type="entry name" value="fungal_TF_MHR"/>
    <property type="match status" value="1"/>
</dbReference>
<dbReference type="CDD" id="cd00067">
    <property type="entry name" value="GAL4"/>
    <property type="match status" value="1"/>
</dbReference>
<dbReference type="InterPro" id="IPR001138">
    <property type="entry name" value="Zn2Cys6_DnaBD"/>
</dbReference>
<dbReference type="Gene3D" id="4.10.240.10">
    <property type="entry name" value="Zn(2)-C6 fungal-type DNA-binding domain"/>
    <property type="match status" value="1"/>
</dbReference>
<name>A0A2H3H7Z1_FUSOX</name>
<comment type="caution">
    <text evidence="5">The sequence shown here is derived from an EMBL/GenBank/DDBJ whole genome shotgun (WGS) entry which is preliminary data.</text>
</comment>
<keyword evidence="1" id="KW-0479">Metal-binding</keyword>
<evidence type="ECO:0000313" key="5">
    <source>
        <dbReference type="EMBL" id="PCD38721.1"/>
    </source>
</evidence>
<organism evidence="5 6">
    <name type="scientific">Fusarium oxysporum f. sp. radicis-cucumerinum</name>
    <dbReference type="NCBI Taxonomy" id="327505"/>
    <lineage>
        <taxon>Eukaryota</taxon>
        <taxon>Fungi</taxon>
        <taxon>Dikarya</taxon>
        <taxon>Ascomycota</taxon>
        <taxon>Pezizomycotina</taxon>
        <taxon>Sordariomycetes</taxon>
        <taxon>Hypocreomycetidae</taxon>
        <taxon>Hypocreales</taxon>
        <taxon>Nectriaceae</taxon>
        <taxon>Fusarium</taxon>
        <taxon>Fusarium oxysporum species complex</taxon>
    </lineage>
</organism>
<feature type="compositionally biased region" description="Polar residues" evidence="3">
    <location>
        <begin position="1"/>
        <end position="16"/>
    </location>
</feature>
<feature type="region of interest" description="Disordered" evidence="3">
    <location>
        <begin position="1"/>
        <end position="28"/>
    </location>
</feature>
<dbReference type="EMBL" id="MABQ02000004">
    <property type="protein sequence ID" value="PCD38721.1"/>
    <property type="molecule type" value="Genomic_DNA"/>
</dbReference>
<protein>
    <recommendedName>
        <fullName evidence="4">Zn(2)-C6 fungal-type domain-containing protein</fullName>
    </recommendedName>
</protein>
<reference evidence="5 6" key="2">
    <citation type="journal article" date="2017" name="Sci. Rep.">
        <title>A mobile pathogenicity chromosome in Fusarium oxysporum for infection of multiple cucurbit species.</title>
        <authorList>
            <person name="van Dam P."/>
            <person name="Fokkens L."/>
            <person name="Ayukawa Y."/>
            <person name="van der Gragt M."/>
            <person name="Ter Horst A."/>
            <person name="Brankovics B."/>
            <person name="Houterman P.M."/>
            <person name="Arie T."/>
            <person name="Rep M."/>
        </authorList>
    </citation>
    <scope>NUCLEOTIDE SEQUENCE [LARGE SCALE GENOMIC DNA]</scope>
    <source>
        <strain evidence="5 6">Forc016</strain>
    </source>
</reference>
<evidence type="ECO:0000256" key="1">
    <source>
        <dbReference type="ARBA" id="ARBA00022723"/>
    </source>
</evidence>
<dbReference type="SMART" id="SM00066">
    <property type="entry name" value="GAL4"/>
    <property type="match status" value="1"/>
</dbReference>
<dbReference type="Pfam" id="PF04082">
    <property type="entry name" value="Fungal_trans"/>
    <property type="match status" value="1"/>
</dbReference>
<dbReference type="InterPro" id="IPR052761">
    <property type="entry name" value="Fungal_Detox/Toxin_TFs"/>
</dbReference>
<dbReference type="GO" id="GO:0000981">
    <property type="term" value="F:DNA-binding transcription factor activity, RNA polymerase II-specific"/>
    <property type="evidence" value="ECO:0007669"/>
    <property type="project" value="InterPro"/>
</dbReference>
<dbReference type="STRING" id="327505.A0A2H3H7Z1"/>
<keyword evidence="2" id="KW-0539">Nucleus</keyword>
<dbReference type="PANTHER" id="PTHR47425">
    <property type="entry name" value="FARB-RELATED"/>
    <property type="match status" value="1"/>
</dbReference>